<reference evidence="2 3" key="1">
    <citation type="submission" date="2016-08" db="EMBL/GenBank/DDBJ databases">
        <title>A Parts List for Fungal Cellulosomes Revealed by Comparative Genomics.</title>
        <authorList>
            <consortium name="DOE Joint Genome Institute"/>
            <person name="Haitjema C.H."/>
            <person name="Gilmore S.P."/>
            <person name="Henske J.K."/>
            <person name="Solomon K.V."/>
            <person name="De Groot R."/>
            <person name="Kuo A."/>
            <person name="Mondo S.J."/>
            <person name="Salamov A.A."/>
            <person name="Labutti K."/>
            <person name="Zhao Z."/>
            <person name="Chiniquy J."/>
            <person name="Barry K."/>
            <person name="Brewer H.M."/>
            <person name="Purvine S.O."/>
            <person name="Wright A.T."/>
            <person name="Boxma B."/>
            <person name="Van Alen T."/>
            <person name="Hackstein J.H."/>
            <person name="Baker S.E."/>
            <person name="Grigoriev I.V."/>
            <person name="O'Malley M.A."/>
        </authorList>
    </citation>
    <scope>NUCLEOTIDE SEQUENCE [LARGE SCALE GENOMIC DNA]</scope>
    <source>
        <strain evidence="2 3">S4</strain>
    </source>
</reference>
<organism evidence="2 3">
    <name type="scientific">Anaeromyces robustus</name>
    <dbReference type="NCBI Taxonomy" id="1754192"/>
    <lineage>
        <taxon>Eukaryota</taxon>
        <taxon>Fungi</taxon>
        <taxon>Fungi incertae sedis</taxon>
        <taxon>Chytridiomycota</taxon>
        <taxon>Chytridiomycota incertae sedis</taxon>
        <taxon>Neocallimastigomycetes</taxon>
        <taxon>Neocallimastigales</taxon>
        <taxon>Neocallimastigaceae</taxon>
        <taxon>Anaeromyces</taxon>
    </lineage>
</organism>
<dbReference type="Proteomes" id="UP000193944">
    <property type="component" value="Unassembled WGS sequence"/>
</dbReference>
<feature type="non-terminal residue" evidence="2">
    <location>
        <position position="565"/>
    </location>
</feature>
<comment type="caution">
    <text evidence="2">The sequence shown here is derived from an EMBL/GenBank/DDBJ whole genome shotgun (WGS) entry which is preliminary data.</text>
</comment>
<protein>
    <submittedName>
        <fullName evidence="2">Uncharacterized protein</fullName>
    </submittedName>
</protein>
<feature type="compositionally biased region" description="Basic and acidic residues" evidence="1">
    <location>
        <begin position="269"/>
        <end position="280"/>
    </location>
</feature>
<name>A0A1Y1WNN5_9FUNG</name>
<proteinExistence type="predicted"/>
<accession>A0A1Y1WNN5</accession>
<evidence type="ECO:0000313" key="2">
    <source>
        <dbReference type="EMBL" id="ORX75157.1"/>
    </source>
</evidence>
<sequence length="565" mass="66924">MEKKSFRQESKGISKRLVNLFYMEKKINSWQIALDFNRIFDIKALKFISYYWRKLQITRKYYFITFLLALTNKNIIELNKNNDFNKLLEIIEKDCTIPNIGLDKKYIKSILSILYSKLSINEQKNDKEEYNMKDVIKLYLSKLEKTEKKYKYDSPLFVYINHNKKDDIRKIGKIKWKQNERLPTEKERIEKYRKLKYIKNKSIDDFLKRKNIFEPVEKEKHSFLRSRHNFSVNKSISVPKSSGSMLATNQTKKLVLLEEKELEDLKKEEKLRQEQEEEEKRKRRYKKRNSSQTDNTNKDNTNKLLTNGSTSNELENGPNINDPSKEIESSPSPLEINIYNEAPTTPIHNNETNYQPVFSSLISIDSSSDSEFDNYTPKTPVSELSPSLPPIDIDMKPILSSNDNIHDTIENNNNNLNNNIPINNINNDFKPHTYLNSITIDNTEVHLETSNLSNYLWDKEENIQKINKIMNSNSSLKEEANKIINKYIVIDDDDKDDMNINNIFESSNSNYNKNIYLKIYKYYKMNPEQQSKNPIKFKFNYFPSINEKYPEPINNIINLTEEEKQ</sequence>
<dbReference type="EMBL" id="MCFG01000374">
    <property type="protein sequence ID" value="ORX75157.1"/>
    <property type="molecule type" value="Genomic_DNA"/>
</dbReference>
<feature type="region of interest" description="Disordered" evidence="1">
    <location>
        <begin position="269"/>
        <end position="331"/>
    </location>
</feature>
<evidence type="ECO:0000313" key="3">
    <source>
        <dbReference type="Proteomes" id="UP000193944"/>
    </source>
</evidence>
<dbReference type="OrthoDB" id="2162249at2759"/>
<evidence type="ECO:0000256" key="1">
    <source>
        <dbReference type="SAM" id="MobiDB-lite"/>
    </source>
</evidence>
<reference evidence="2 3" key="2">
    <citation type="submission" date="2016-08" db="EMBL/GenBank/DDBJ databases">
        <title>Pervasive Adenine N6-methylation of Active Genes in Fungi.</title>
        <authorList>
            <consortium name="DOE Joint Genome Institute"/>
            <person name="Mondo S.J."/>
            <person name="Dannebaum R.O."/>
            <person name="Kuo R.C."/>
            <person name="Labutti K."/>
            <person name="Haridas S."/>
            <person name="Kuo A."/>
            <person name="Salamov A."/>
            <person name="Ahrendt S.R."/>
            <person name="Lipzen A."/>
            <person name="Sullivan W."/>
            <person name="Andreopoulos W.B."/>
            <person name="Clum A."/>
            <person name="Lindquist E."/>
            <person name="Daum C."/>
            <person name="Ramamoorthy G.K."/>
            <person name="Gryganskyi A."/>
            <person name="Culley D."/>
            <person name="Magnuson J.K."/>
            <person name="James T.Y."/>
            <person name="O'Malley M.A."/>
            <person name="Stajich J.E."/>
            <person name="Spatafora J.W."/>
            <person name="Visel A."/>
            <person name="Grigoriev I.V."/>
        </authorList>
    </citation>
    <scope>NUCLEOTIDE SEQUENCE [LARGE SCALE GENOMIC DNA]</scope>
    <source>
        <strain evidence="2 3">S4</strain>
    </source>
</reference>
<dbReference type="AlphaFoldDB" id="A0A1Y1WNN5"/>
<keyword evidence="3" id="KW-1185">Reference proteome</keyword>
<gene>
    <name evidence="2" type="ORF">BCR32DRAFT_272072</name>
</gene>
<feature type="compositionally biased region" description="Polar residues" evidence="1">
    <location>
        <begin position="308"/>
        <end position="322"/>
    </location>
</feature>